<gene>
    <name evidence="3" type="ORF">F511_11090</name>
</gene>
<evidence type="ECO:0000256" key="2">
    <source>
        <dbReference type="SAM" id="SignalP"/>
    </source>
</evidence>
<sequence length="173" mass="19239">MPRPSRRMALLHLHTCIFLLSSVLLAVPVLLIEEYQDAVFKDERGRGDRPAELPLCPAWLPEAAPANGQRRPKQDKGRKTNTSLPGFSAGRGFDPAGGAQDVDRVSQLAYNINVLVLLAGECPVLVGLYYKIYSFGDNKNKTRIGLNDEVRSNQTSWNLDMLSGYSFDHIRVL</sequence>
<keyword evidence="2" id="KW-0732">Signal</keyword>
<protein>
    <submittedName>
        <fullName evidence="3">Uncharacterized protein</fullName>
    </submittedName>
</protein>
<reference evidence="3 4" key="1">
    <citation type="journal article" date="2015" name="Proc. Natl. Acad. Sci. U.S.A.">
        <title>The resurrection genome of Boea hygrometrica: A blueprint for survival of dehydration.</title>
        <authorList>
            <person name="Xiao L."/>
            <person name="Yang G."/>
            <person name="Zhang L."/>
            <person name="Yang X."/>
            <person name="Zhao S."/>
            <person name="Ji Z."/>
            <person name="Zhou Q."/>
            <person name="Hu M."/>
            <person name="Wang Y."/>
            <person name="Chen M."/>
            <person name="Xu Y."/>
            <person name="Jin H."/>
            <person name="Xiao X."/>
            <person name="Hu G."/>
            <person name="Bao F."/>
            <person name="Hu Y."/>
            <person name="Wan P."/>
            <person name="Li L."/>
            <person name="Deng X."/>
            <person name="Kuang T."/>
            <person name="Xiang C."/>
            <person name="Zhu J.K."/>
            <person name="Oliver M.J."/>
            <person name="He Y."/>
        </authorList>
    </citation>
    <scope>NUCLEOTIDE SEQUENCE [LARGE SCALE GENOMIC DNA]</scope>
    <source>
        <strain evidence="4">cv. XS01</strain>
    </source>
</reference>
<evidence type="ECO:0000313" key="3">
    <source>
        <dbReference type="EMBL" id="KZV18187.1"/>
    </source>
</evidence>
<feature type="chain" id="PRO_5016373256" evidence="2">
    <location>
        <begin position="27"/>
        <end position="173"/>
    </location>
</feature>
<proteinExistence type="predicted"/>
<name>A0A2Z7AAZ8_9LAMI</name>
<dbReference type="EMBL" id="KV017500">
    <property type="protein sequence ID" value="KZV18187.1"/>
    <property type="molecule type" value="Genomic_DNA"/>
</dbReference>
<dbReference type="AlphaFoldDB" id="A0A2Z7AAZ8"/>
<accession>A0A2Z7AAZ8</accession>
<feature type="region of interest" description="Disordered" evidence="1">
    <location>
        <begin position="62"/>
        <end position="95"/>
    </location>
</feature>
<evidence type="ECO:0000313" key="4">
    <source>
        <dbReference type="Proteomes" id="UP000250235"/>
    </source>
</evidence>
<evidence type="ECO:0000256" key="1">
    <source>
        <dbReference type="SAM" id="MobiDB-lite"/>
    </source>
</evidence>
<organism evidence="3 4">
    <name type="scientific">Dorcoceras hygrometricum</name>
    <dbReference type="NCBI Taxonomy" id="472368"/>
    <lineage>
        <taxon>Eukaryota</taxon>
        <taxon>Viridiplantae</taxon>
        <taxon>Streptophyta</taxon>
        <taxon>Embryophyta</taxon>
        <taxon>Tracheophyta</taxon>
        <taxon>Spermatophyta</taxon>
        <taxon>Magnoliopsida</taxon>
        <taxon>eudicotyledons</taxon>
        <taxon>Gunneridae</taxon>
        <taxon>Pentapetalae</taxon>
        <taxon>asterids</taxon>
        <taxon>lamiids</taxon>
        <taxon>Lamiales</taxon>
        <taxon>Gesneriaceae</taxon>
        <taxon>Didymocarpoideae</taxon>
        <taxon>Trichosporeae</taxon>
        <taxon>Loxocarpinae</taxon>
        <taxon>Dorcoceras</taxon>
    </lineage>
</organism>
<keyword evidence="4" id="KW-1185">Reference proteome</keyword>
<feature type="signal peptide" evidence="2">
    <location>
        <begin position="1"/>
        <end position="26"/>
    </location>
</feature>
<dbReference type="Proteomes" id="UP000250235">
    <property type="component" value="Unassembled WGS sequence"/>
</dbReference>